<gene>
    <name evidence="2" type="ORF">FQA47_015316</name>
</gene>
<comment type="caution">
    <text evidence="2">The sequence shown here is derived from an EMBL/GenBank/DDBJ whole genome shotgun (WGS) entry which is preliminary data.</text>
</comment>
<evidence type="ECO:0000256" key="1">
    <source>
        <dbReference type="SAM" id="MobiDB-lite"/>
    </source>
</evidence>
<protein>
    <submittedName>
        <fullName evidence="2">Uncharacterized protein</fullName>
    </submittedName>
</protein>
<dbReference type="AlphaFoldDB" id="A0A834F790"/>
<dbReference type="EMBL" id="WKFB01000425">
    <property type="protein sequence ID" value="KAF6723451.1"/>
    <property type="molecule type" value="Genomic_DNA"/>
</dbReference>
<proteinExistence type="predicted"/>
<evidence type="ECO:0000313" key="3">
    <source>
        <dbReference type="Proteomes" id="UP000646548"/>
    </source>
</evidence>
<accession>A0A834F790</accession>
<evidence type="ECO:0000313" key="2">
    <source>
        <dbReference type="EMBL" id="KAF6723451.1"/>
    </source>
</evidence>
<reference evidence="2" key="1">
    <citation type="journal article" name="BMC Genomics">
        <title>Long-read sequencing and de novo genome assembly of marine medaka (Oryzias melastigma).</title>
        <authorList>
            <person name="Liang P."/>
            <person name="Saqib H.S.A."/>
            <person name="Ni X."/>
            <person name="Shen Y."/>
        </authorList>
    </citation>
    <scope>NUCLEOTIDE SEQUENCE</scope>
    <source>
        <strain evidence="2">Bigg-433</strain>
    </source>
</reference>
<organism evidence="2 3">
    <name type="scientific">Oryzias melastigma</name>
    <name type="common">Marine medaka</name>
    <dbReference type="NCBI Taxonomy" id="30732"/>
    <lineage>
        <taxon>Eukaryota</taxon>
        <taxon>Metazoa</taxon>
        <taxon>Chordata</taxon>
        <taxon>Craniata</taxon>
        <taxon>Vertebrata</taxon>
        <taxon>Euteleostomi</taxon>
        <taxon>Actinopterygii</taxon>
        <taxon>Neopterygii</taxon>
        <taxon>Teleostei</taxon>
        <taxon>Neoteleostei</taxon>
        <taxon>Acanthomorphata</taxon>
        <taxon>Ovalentaria</taxon>
        <taxon>Atherinomorphae</taxon>
        <taxon>Beloniformes</taxon>
        <taxon>Adrianichthyidae</taxon>
        <taxon>Oryziinae</taxon>
        <taxon>Oryzias</taxon>
    </lineage>
</organism>
<sequence length="135" mass="14841">MLVLSPPIATICFFYTELESREDSEAASTTCTYSHRNDPTGLKPPYSVAKVFFHTLSPPTPANQEAASGCKKKKKKKNLDSSRTRFVIASVGGGGWVDGGICNFRSSYRRSAGLRLRRLDHIDPGKRGRESGRSC</sequence>
<feature type="region of interest" description="Disordered" evidence="1">
    <location>
        <begin position="60"/>
        <end position="80"/>
    </location>
</feature>
<name>A0A834F790_ORYME</name>
<dbReference type="Proteomes" id="UP000646548">
    <property type="component" value="Unassembled WGS sequence"/>
</dbReference>